<sequence>MRDEGQLAAQLARPQHRRNRFQSSRVRVGGDRPSRAFREVLGAVARGGLGGGCADNHPAAMVWVPLPRHCDAASRQAHPRPRTHPQAHPGCGDPPLCLDSGRALICSVLLPDRSARLVMKGGACVVSAKVGGQASWWGRSRRRLRSCGLGCRFSSTVEVFPRRNRDSRVTRGGITTPREHDQPRCQDHRPSRWAQGLRSFAGCPSTGESEPLPSLPRRRSRGPATPRPDQRSATRSPATRLWSLNHWACKGSGGLRGWGARTRMGLAGTDRTSSARLRCYAVNRGTRDPGRDQRSGTRSRRNQVSERLWSVRSLGGGDRGAGV</sequence>
<gene>
    <name evidence="2" type="ORF">BKA15_003575</name>
</gene>
<feature type="compositionally biased region" description="Basic and acidic residues" evidence="1">
    <location>
        <begin position="177"/>
        <end position="190"/>
    </location>
</feature>
<accession>A0A7Y9I958</accession>
<dbReference type="EMBL" id="JACCBU010000001">
    <property type="protein sequence ID" value="NYE72246.1"/>
    <property type="molecule type" value="Genomic_DNA"/>
</dbReference>
<feature type="region of interest" description="Disordered" evidence="1">
    <location>
        <begin position="1"/>
        <end position="30"/>
    </location>
</feature>
<dbReference type="AlphaFoldDB" id="A0A7Y9I958"/>
<keyword evidence="3" id="KW-1185">Reference proteome</keyword>
<feature type="compositionally biased region" description="Basic and acidic residues" evidence="1">
    <location>
        <begin position="285"/>
        <end position="295"/>
    </location>
</feature>
<evidence type="ECO:0000313" key="3">
    <source>
        <dbReference type="Proteomes" id="UP000569914"/>
    </source>
</evidence>
<feature type="region of interest" description="Disordered" evidence="1">
    <location>
        <begin position="164"/>
        <end position="237"/>
    </location>
</feature>
<comment type="caution">
    <text evidence="2">The sequence shown here is derived from an EMBL/GenBank/DDBJ whole genome shotgun (WGS) entry which is preliminary data.</text>
</comment>
<feature type="region of interest" description="Disordered" evidence="1">
    <location>
        <begin position="282"/>
        <end position="323"/>
    </location>
</feature>
<organism evidence="2 3">
    <name type="scientific">Microlunatus parietis</name>
    <dbReference type="NCBI Taxonomy" id="682979"/>
    <lineage>
        <taxon>Bacteria</taxon>
        <taxon>Bacillati</taxon>
        <taxon>Actinomycetota</taxon>
        <taxon>Actinomycetes</taxon>
        <taxon>Propionibacteriales</taxon>
        <taxon>Propionibacteriaceae</taxon>
        <taxon>Microlunatus</taxon>
    </lineage>
</organism>
<evidence type="ECO:0000313" key="2">
    <source>
        <dbReference type="EMBL" id="NYE72246.1"/>
    </source>
</evidence>
<reference evidence="2 3" key="1">
    <citation type="submission" date="2020-07" db="EMBL/GenBank/DDBJ databases">
        <title>Sequencing the genomes of 1000 actinobacteria strains.</title>
        <authorList>
            <person name="Klenk H.-P."/>
        </authorList>
    </citation>
    <scope>NUCLEOTIDE SEQUENCE [LARGE SCALE GENOMIC DNA]</scope>
    <source>
        <strain evidence="2 3">DSM 22083</strain>
    </source>
</reference>
<protein>
    <submittedName>
        <fullName evidence="2">Uncharacterized protein</fullName>
    </submittedName>
</protein>
<feature type="compositionally biased region" description="Gly residues" evidence="1">
    <location>
        <begin position="314"/>
        <end position="323"/>
    </location>
</feature>
<proteinExistence type="predicted"/>
<dbReference type="Proteomes" id="UP000569914">
    <property type="component" value="Unassembled WGS sequence"/>
</dbReference>
<evidence type="ECO:0000256" key="1">
    <source>
        <dbReference type="SAM" id="MobiDB-lite"/>
    </source>
</evidence>
<name>A0A7Y9I958_9ACTN</name>